<proteinExistence type="predicted"/>
<keyword evidence="1" id="KW-0812">Transmembrane</keyword>
<gene>
    <name evidence="2" type="ORF">EJ02DRAFT_258031</name>
</gene>
<evidence type="ECO:0000313" key="2">
    <source>
        <dbReference type="EMBL" id="KAF1939408.1"/>
    </source>
</evidence>
<evidence type="ECO:0000256" key="1">
    <source>
        <dbReference type="SAM" id="Phobius"/>
    </source>
</evidence>
<name>A0A6A5SIH5_9PLEO</name>
<protein>
    <submittedName>
        <fullName evidence="2">Uncharacterized protein</fullName>
    </submittedName>
</protein>
<keyword evidence="1" id="KW-1133">Transmembrane helix</keyword>
<dbReference type="EMBL" id="ML976082">
    <property type="protein sequence ID" value="KAF1939408.1"/>
    <property type="molecule type" value="Genomic_DNA"/>
</dbReference>
<feature type="transmembrane region" description="Helical" evidence="1">
    <location>
        <begin position="59"/>
        <end position="82"/>
    </location>
</feature>
<evidence type="ECO:0000313" key="3">
    <source>
        <dbReference type="Proteomes" id="UP000800038"/>
    </source>
</evidence>
<keyword evidence="3" id="KW-1185">Reference proteome</keyword>
<keyword evidence="1" id="KW-0472">Membrane</keyword>
<reference evidence="2" key="1">
    <citation type="journal article" date="2020" name="Stud. Mycol.">
        <title>101 Dothideomycetes genomes: a test case for predicting lifestyles and emergence of pathogens.</title>
        <authorList>
            <person name="Haridas S."/>
            <person name="Albert R."/>
            <person name="Binder M."/>
            <person name="Bloem J."/>
            <person name="Labutti K."/>
            <person name="Salamov A."/>
            <person name="Andreopoulos B."/>
            <person name="Baker S."/>
            <person name="Barry K."/>
            <person name="Bills G."/>
            <person name="Bluhm B."/>
            <person name="Cannon C."/>
            <person name="Castanera R."/>
            <person name="Culley D."/>
            <person name="Daum C."/>
            <person name="Ezra D."/>
            <person name="Gonzalez J."/>
            <person name="Henrissat B."/>
            <person name="Kuo A."/>
            <person name="Liang C."/>
            <person name="Lipzen A."/>
            <person name="Lutzoni F."/>
            <person name="Magnuson J."/>
            <person name="Mondo S."/>
            <person name="Nolan M."/>
            <person name="Ohm R."/>
            <person name="Pangilinan J."/>
            <person name="Park H.-J."/>
            <person name="Ramirez L."/>
            <person name="Alfaro M."/>
            <person name="Sun H."/>
            <person name="Tritt A."/>
            <person name="Yoshinaga Y."/>
            <person name="Zwiers L.-H."/>
            <person name="Turgeon B."/>
            <person name="Goodwin S."/>
            <person name="Spatafora J."/>
            <person name="Crous P."/>
            <person name="Grigoriev I."/>
        </authorList>
    </citation>
    <scope>NUCLEOTIDE SEQUENCE</scope>
    <source>
        <strain evidence="2">CBS 161.51</strain>
    </source>
</reference>
<dbReference type="AlphaFoldDB" id="A0A6A5SIH5"/>
<sequence length="176" mass="20281">MPPSICRIRIPRKRMKTTLSPLLALLQLGFFFDLSYFIFCHDLQHYVEDGPFSALKDFLLMYTYSSAFIASIWFACSIYPYTSFGKDRRIRRIKRFAGQVHSNYNRFDVATRRYMHIASPSYAGFKGVGFWAAAVFGHDAEDQPHLLGEAFEYGISTGQALLELEDRLQALAMNHE</sequence>
<feature type="transmembrane region" description="Helical" evidence="1">
    <location>
        <begin position="21"/>
        <end position="39"/>
    </location>
</feature>
<accession>A0A6A5SIH5</accession>
<dbReference type="Proteomes" id="UP000800038">
    <property type="component" value="Unassembled WGS sequence"/>
</dbReference>
<organism evidence="2 3">
    <name type="scientific">Clathrospora elynae</name>
    <dbReference type="NCBI Taxonomy" id="706981"/>
    <lineage>
        <taxon>Eukaryota</taxon>
        <taxon>Fungi</taxon>
        <taxon>Dikarya</taxon>
        <taxon>Ascomycota</taxon>
        <taxon>Pezizomycotina</taxon>
        <taxon>Dothideomycetes</taxon>
        <taxon>Pleosporomycetidae</taxon>
        <taxon>Pleosporales</taxon>
        <taxon>Diademaceae</taxon>
        <taxon>Clathrospora</taxon>
    </lineage>
</organism>